<dbReference type="PANTHER" id="PTHR20903:SF0">
    <property type="entry name" value="PREFOLDIN SUBUNIT 1"/>
    <property type="match status" value="1"/>
</dbReference>
<dbReference type="InterPro" id="IPR002777">
    <property type="entry name" value="PFD_beta-like"/>
</dbReference>
<dbReference type="CDD" id="cd23164">
    <property type="entry name" value="Prefoldin_1"/>
    <property type="match status" value="1"/>
</dbReference>
<dbReference type="GO" id="GO:0051082">
    <property type="term" value="F:unfolded protein binding"/>
    <property type="evidence" value="ECO:0007669"/>
    <property type="project" value="InterPro"/>
</dbReference>
<dbReference type="OrthoDB" id="2015447at2759"/>
<dbReference type="EMBL" id="KV878209">
    <property type="protein sequence ID" value="OJJ40497.1"/>
    <property type="molecule type" value="Genomic_DNA"/>
</dbReference>
<name>A0A1L9S067_ASPWE</name>
<evidence type="ECO:0000313" key="4">
    <source>
        <dbReference type="Proteomes" id="UP000184383"/>
    </source>
</evidence>
<dbReference type="RefSeq" id="XP_040694173.1">
    <property type="nucleotide sequence ID" value="XM_040827284.1"/>
</dbReference>
<dbReference type="AlphaFoldDB" id="A0A1L9S067"/>
<protein>
    <recommendedName>
        <fullName evidence="5">Prefoldin subunit 1</fullName>
    </recommendedName>
</protein>
<evidence type="ECO:0008006" key="5">
    <source>
        <dbReference type="Google" id="ProtNLM"/>
    </source>
</evidence>
<dbReference type="GO" id="GO:0016272">
    <property type="term" value="C:prefoldin complex"/>
    <property type="evidence" value="ECO:0007669"/>
    <property type="project" value="InterPro"/>
</dbReference>
<dbReference type="Gene3D" id="1.10.287.370">
    <property type="match status" value="1"/>
</dbReference>
<organism evidence="3 4">
    <name type="scientific">Aspergillus wentii DTO 134E9</name>
    <dbReference type="NCBI Taxonomy" id="1073089"/>
    <lineage>
        <taxon>Eukaryota</taxon>
        <taxon>Fungi</taxon>
        <taxon>Dikarya</taxon>
        <taxon>Ascomycota</taxon>
        <taxon>Pezizomycotina</taxon>
        <taxon>Eurotiomycetes</taxon>
        <taxon>Eurotiomycetidae</taxon>
        <taxon>Eurotiales</taxon>
        <taxon>Aspergillaceae</taxon>
        <taxon>Aspergillus</taxon>
        <taxon>Aspergillus subgen. Cremei</taxon>
    </lineage>
</organism>
<dbReference type="Pfam" id="PF01920">
    <property type="entry name" value="Prefoldin_2"/>
    <property type="match status" value="1"/>
</dbReference>
<dbReference type="STRING" id="1073089.A0A1L9S067"/>
<sequence>MSIPNEALSKLLQEIEARAISSQQQMGITKAQITAKQREIRLLELTSKEVGALPKDTKVYEGVGKMFVGVPINTVDKRMSTETTELKNEITGLEKKLNYFEMTNKNSRENLEQILKSGRA</sequence>
<evidence type="ECO:0000256" key="2">
    <source>
        <dbReference type="ARBA" id="ARBA00023186"/>
    </source>
</evidence>
<keyword evidence="4" id="KW-1185">Reference proteome</keyword>
<dbReference type="GO" id="GO:0005737">
    <property type="term" value="C:cytoplasm"/>
    <property type="evidence" value="ECO:0007669"/>
    <property type="project" value="TreeGrafter"/>
</dbReference>
<reference evidence="4" key="1">
    <citation type="journal article" date="2017" name="Genome Biol.">
        <title>Comparative genomics reveals high biological diversity and specific adaptations in the industrially and medically important fungal genus Aspergillus.</title>
        <authorList>
            <person name="de Vries R.P."/>
            <person name="Riley R."/>
            <person name="Wiebenga A."/>
            <person name="Aguilar-Osorio G."/>
            <person name="Amillis S."/>
            <person name="Uchima C.A."/>
            <person name="Anderluh G."/>
            <person name="Asadollahi M."/>
            <person name="Askin M."/>
            <person name="Barry K."/>
            <person name="Battaglia E."/>
            <person name="Bayram O."/>
            <person name="Benocci T."/>
            <person name="Braus-Stromeyer S.A."/>
            <person name="Caldana C."/>
            <person name="Canovas D."/>
            <person name="Cerqueira G.C."/>
            <person name="Chen F."/>
            <person name="Chen W."/>
            <person name="Choi C."/>
            <person name="Clum A."/>
            <person name="Dos Santos R.A."/>
            <person name="Damasio A.R."/>
            <person name="Diallinas G."/>
            <person name="Emri T."/>
            <person name="Fekete E."/>
            <person name="Flipphi M."/>
            <person name="Freyberg S."/>
            <person name="Gallo A."/>
            <person name="Gournas C."/>
            <person name="Habgood R."/>
            <person name="Hainaut M."/>
            <person name="Harispe M.L."/>
            <person name="Henrissat B."/>
            <person name="Hilden K.S."/>
            <person name="Hope R."/>
            <person name="Hossain A."/>
            <person name="Karabika E."/>
            <person name="Karaffa L."/>
            <person name="Karanyi Z."/>
            <person name="Krasevec N."/>
            <person name="Kuo A."/>
            <person name="Kusch H."/>
            <person name="LaButti K."/>
            <person name="Lagendijk E.L."/>
            <person name="Lapidus A."/>
            <person name="Levasseur A."/>
            <person name="Lindquist E."/>
            <person name="Lipzen A."/>
            <person name="Logrieco A.F."/>
            <person name="MacCabe A."/>
            <person name="Maekelae M.R."/>
            <person name="Malavazi I."/>
            <person name="Melin P."/>
            <person name="Meyer V."/>
            <person name="Mielnichuk N."/>
            <person name="Miskei M."/>
            <person name="Molnar A.P."/>
            <person name="Mule G."/>
            <person name="Ngan C.Y."/>
            <person name="Orejas M."/>
            <person name="Orosz E."/>
            <person name="Ouedraogo J.P."/>
            <person name="Overkamp K.M."/>
            <person name="Park H.-S."/>
            <person name="Perrone G."/>
            <person name="Piumi F."/>
            <person name="Punt P.J."/>
            <person name="Ram A.F."/>
            <person name="Ramon A."/>
            <person name="Rauscher S."/>
            <person name="Record E."/>
            <person name="Riano-Pachon D.M."/>
            <person name="Robert V."/>
            <person name="Roehrig J."/>
            <person name="Ruller R."/>
            <person name="Salamov A."/>
            <person name="Salih N.S."/>
            <person name="Samson R.A."/>
            <person name="Sandor E."/>
            <person name="Sanguinetti M."/>
            <person name="Schuetze T."/>
            <person name="Sepcic K."/>
            <person name="Shelest E."/>
            <person name="Sherlock G."/>
            <person name="Sophianopoulou V."/>
            <person name="Squina F.M."/>
            <person name="Sun H."/>
            <person name="Susca A."/>
            <person name="Todd R.B."/>
            <person name="Tsang A."/>
            <person name="Unkles S.E."/>
            <person name="van de Wiele N."/>
            <person name="van Rossen-Uffink D."/>
            <person name="Oliveira J.V."/>
            <person name="Vesth T.C."/>
            <person name="Visser J."/>
            <person name="Yu J.-H."/>
            <person name="Zhou M."/>
            <person name="Andersen M.R."/>
            <person name="Archer D.B."/>
            <person name="Baker S.E."/>
            <person name="Benoit I."/>
            <person name="Brakhage A.A."/>
            <person name="Braus G.H."/>
            <person name="Fischer R."/>
            <person name="Frisvad J.C."/>
            <person name="Goldman G.H."/>
            <person name="Houbraken J."/>
            <person name="Oakley B."/>
            <person name="Pocsi I."/>
            <person name="Scazzocchio C."/>
            <person name="Seiboth B."/>
            <person name="vanKuyk P.A."/>
            <person name="Wortman J."/>
            <person name="Dyer P.S."/>
            <person name="Grigoriev I.V."/>
        </authorList>
    </citation>
    <scope>NUCLEOTIDE SEQUENCE [LARGE SCALE GENOMIC DNA]</scope>
    <source>
        <strain evidence="4">DTO 134E9</strain>
    </source>
</reference>
<dbReference type="InterPro" id="IPR009053">
    <property type="entry name" value="Prefoldin"/>
</dbReference>
<dbReference type="SUPFAM" id="SSF46579">
    <property type="entry name" value="Prefoldin"/>
    <property type="match status" value="1"/>
</dbReference>
<dbReference type="VEuPathDB" id="FungiDB:ASPWEDRAFT_100196"/>
<comment type="similarity">
    <text evidence="1">Belongs to the prefoldin subunit beta family.</text>
</comment>
<evidence type="ECO:0000313" key="3">
    <source>
        <dbReference type="EMBL" id="OJJ40497.1"/>
    </source>
</evidence>
<proteinExistence type="inferred from homology"/>
<evidence type="ECO:0000256" key="1">
    <source>
        <dbReference type="ARBA" id="ARBA00008045"/>
    </source>
</evidence>
<dbReference type="Proteomes" id="UP000184383">
    <property type="component" value="Unassembled WGS sequence"/>
</dbReference>
<keyword evidence="2" id="KW-0143">Chaperone</keyword>
<gene>
    <name evidence="3" type="ORF">ASPWEDRAFT_100196</name>
</gene>
<accession>A0A1L9S067</accession>
<dbReference type="GeneID" id="63743132"/>
<dbReference type="GO" id="GO:0044183">
    <property type="term" value="F:protein folding chaperone"/>
    <property type="evidence" value="ECO:0007669"/>
    <property type="project" value="TreeGrafter"/>
</dbReference>
<dbReference type="PANTHER" id="PTHR20903">
    <property type="entry name" value="PREFOLDIN SUBUNIT 1-RELATED"/>
    <property type="match status" value="1"/>
</dbReference>